<comment type="subcellular location">
    <subcellularLocation>
        <location evidence="1">Cell membrane</location>
        <topology evidence="1">Multi-pass membrane protein</topology>
    </subcellularLocation>
</comment>
<proteinExistence type="predicted"/>
<dbReference type="Gene3D" id="3.40.50.300">
    <property type="entry name" value="P-loop containing nucleotide triphosphate hydrolases"/>
    <property type="match status" value="1"/>
</dbReference>
<evidence type="ECO:0000256" key="2">
    <source>
        <dbReference type="ARBA" id="ARBA00022692"/>
    </source>
</evidence>
<dbReference type="Gene3D" id="1.20.1560.10">
    <property type="entry name" value="ABC transporter type 1, transmembrane domain"/>
    <property type="match status" value="1"/>
</dbReference>
<keyword evidence="2 5" id="KW-0812">Transmembrane</keyword>
<dbReference type="GO" id="GO:0016887">
    <property type="term" value="F:ATP hydrolysis activity"/>
    <property type="evidence" value="ECO:0007669"/>
    <property type="project" value="InterPro"/>
</dbReference>
<reference evidence="7" key="1">
    <citation type="journal article" date="2012" name="Science">
        <title>Fermentation, hydrogen, and sulfur metabolism in multiple uncultivated bacterial phyla.</title>
        <authorList>
            <person name="Wrighton K.C."/>
            <person name="Thomas B.C."/>
            <person name="Sharon I."/>
            <person name="Miller C.S."/>
            <person name="Castelle C.J."/>
            <person name="VerBerkmoes N.C."/>
            <person name="Wilkins M.J."/>
            <person name="Hettich R.L."/>
            <person name="Lipton M.S."/>
            <person name="Williams K.H."/>
            <person name="Long P.E."/>
            <person name="Banfield J.F."/>
        </authorList>
    </citation>
    <scope>NUCLEOTIDE SEQUENCE [LARGE SCALE GENOMIC DNA]</scope>
</reference>
<sequence>MYKNLEYLFIFAKKFKLYWILLIIVTTLQSIILVWIPYLAKLEIDQLANRHDYLYFLKNSPFNIFLLIVFVVLIANFFNQIISLIGTSLKDYYWKRLEMTFKNDLYQRMRNIKPWFFLSKRNSFFFQEFRELSNIIDRAMTFLIDFFRATLESIWIFLVFTFIDYKIWLALVAIALLTWFIERKRRVLQEHVNMNDKFEIQRKLWKSENELIHNRHLLQISGWIDFVEKYINDVFEESFSKNFIYMKNDIKYNFLTIFSNHLLTTFIKIVVWYSIFNYSSSIGLMSMTIMYVWNINSIVYRFMQMYLSWYLTLKTSLQKIWIIFELTWKNDKEKKDIEDFDKILINNLKFRYPSVSKEELKIYDIMNEKLIRLWDSSNEWIQRDLHFIKEAIEESKKPNPYILKWIDLQFEKWKIYGIVWRNWVWKTTLINLIMWFFDEFEWGISYANTDIKTIENSFFDSCISYVSQAPYLMENFTVKENLLLWVKKELSDEMLYSYLDKFSLEKKIRSLRKWLNAEVWFDTEFSWWQRQLLALLRAILQDKKIIIFDEWTNQLDAENELLVMKELLKNKKDKIIIFITHRMTTIKKADLIYCIDDGMIGDCWTHEELLQRESVYKNFWENQVERGFE</sequence>
<organism evidence="7">
    <name type="scientific">uncultured bacterium</name>
    <name type="common">gcode 4</name>
    <dbReference type="NCBI Taxonomy" id="1234023"/>
    <lineage>
        <taxon>Bacteria</taxon>
        <taxon>environmental samples</taxon>
    </lineage>
</organism>
<dbReference type="PROSITE" id="PS50893">
    <property type="entry name" value="ABC_TRANSPORTER_2"/>
    <property type="match status" value="1"/>
</dbReference>
<evidence type="ECO:0000259" key="6">
    <source>
        <dbReference type="PROSITE" id="PS50893"/>
    </source>
</evidence>
<evidence type="ECO:0000256" key="1">
    <source>
        <dbReference type="ARBA" id="ARBA00004651"/>
    </source>
</evidence>
<evidence type="ECO:0000256" key="4">
    <source>
        <dbReference type="ARBA" id="ARBA00023136"/>
    </source>
</evidence>
<dbReference type="EMBL" id="AMFJ01000441">
    <property type="protein sequence ID" value="EKE27709.1"/>
    <property type="molecule type" value="Genomic_DNA"/>
</dbReference>
<feature type="transmembrane region" description="Helical" evidence="5">
    <location>
        <begin position="282"/>
        <end position="303"/>
    </location>
</feature>
<dbReference type="InterPro" id="IPR027417">
    <property type="entry name" value="P-loop_NTPase"/>
</dbReference>
<name>K2GBZ3_9BACT</name>
<accession>K2GBZ3</accession>
<feature type="domain" description="ABC transporter" evidence="6">
    <location>
        <begin position="382"/>
        <end position="622"/>
    </location>
</feature>
<dbReference type="GO" id="GO:0005886">
    <property type="term" value="C:plasma membrane"/>
    <property type="evidence" value="ECO:0007669"/>
    <property type="project" value="UniProtKB-SubCell"/>
</dbReference>
<protein>
    <recommendedName>
        <fullName evidence="6">ABC transporter domain-containing protein</fullName>
    </recommendedName>
</protein>
<dbReference type="GO" id="GO:0015421">
    <property type="term" value="F:ABC-type oligopeptide transporter activity"/>
    <property type="evidence" value="ECO:0007669"/>
    <property type="project" value="TreeGrafter"/>
</dbReference>
<evidence type="ECO:0000256" key="5">
    <source>
        <dbReference type="SAM" id="Phobius"/>
    </source>
</evidence>
<comment type="caution">
    <text evidence="7">The sequence shown here is derived from an EMBL/GenBank/DDBJ whole genome shotgun (WGS) entry which is preliminary data.</text>
</comment>
<feature type="transmembrane region" description="Helical" evidence="5">
    <location>
        <begin position="61"/>
        <end position="85"/>
    </location>
</feature>
<dbReference type="Pfam" id="PF00005">
    <property type="entry name" value="ABC_tran"/>
    <property type="match status" value="1"/>
</dbReference>
<dbReference type="PANTHER" id="PTHR43394:SF1">
    <property type="entry name" value="ATP-BINDING CASSETTE SUB-FAMILY B MEMBER 10, MITOCHONDRIAL"/>
    <property type="match status" value="1"/>
</dbReference>
<feature type="transmembrane region" description="Helical" evidence="5">
    <location>
        <begin position="154"/>
        <end position="181"/>
    </location>
</feature>
<dbReference type="SUPFAM" id="SSF52540">
    <property type="entry name" value="P-loop containing nucleoside triphosphate hydrolases"/>
    <property type="match status" value="1"/>
</dbReference>
<dbReference type="InterPro" id="IPR036640">
    <property type="entry name" value="ABC1_TM_sf"/>
</dbReference>
<feature type="transmembrane region" description="Helical" evidence="5">
    <location>
        <begin position="254"/>
        <end position="276"/>
    </location>
</feature>
<dbReference type="SUPFAM" id="SSF90123">
    <property type="entry name" value="ABC transporter transmembrane region"/>
    <property type="match status" value="1"/>
</dbReference>
<dbReference type="PANTHER" id="PTHR43394">
    <property type="entry name" value="ATP-DEPENDENT PERMEASE MDL1, MITOCHONDRIAL"/>
    <property type="match status" value="1"/>
</dbReference>
<feature type="transmembrane region" description="Helical" evidence="5">
    <location>
        <begin position="17"/>
        <end position="40"/>
    </location>
</feature>
<keyword evidence="4 5" id="KW-0472">Membrane</keyword>
<dbReference type="GO" id="GO:0005524">
    <property type="term" value="F:ATP binding"/>
    <property type="evidence" value="ECO:0007669"/>
    <property type="project" value="InterPro"/>
</dbReference>
<gene>
    <name evidence="7" type="ORF">ACD_3C00167G0007</name>
</gene>
<dbReference type="InterPro" id="IPR003439">
    <property type="entry name" value="ABC_transporter-like_ATP-bd"/>
</dbReference>
<evidence type="ECO:0000256" key="3">
    <source>
        <dbReference type="ARBA" id="ARBA00022989"/>
    </source>
</evidence>
<dbReference type="InterPro" id="IPR039421">
    <property type="entry name" value="Type_1_exporter"/>
</dbReference>
<dbReference type="AlphaFoldDB" id="K2GBZ3"/>
<evidence type="ECO:0000313" key="7">
    <source>
        <dbReference type="EMBL" id="EKE27709.1"/>
    </source>
</evidence>
<keyword evidence="3 5" id="KW-1133">Transmembrane helix</keyword>